<accession>A0A1J9QIB9</accession>
<dbReference type="Gene3D" id="3.90.1410.10">
    <property type="entry name" value="set domain protein methyltransferase, domain 1"/>
    <property type="match status" value="1"/>
</dbReference>
<dbReference type="PANTHER" id="PTHR13271">
    <property type="entry name" value="UNCHARACTERIZED PUTATIVE METHYLTRANSFERASE"/>
    <property type="match status" value="1"/>
</dbReference>
<evidence type="ECO:0000313" key="2">
    <source>
        <dbReference type="Proteomes" id="UP000182235"/>
    </source>
</evidence>
<dbReference type="CDD" id="cd10527">
    <property type="entry name" value="SET_LSMT"/>
    <property type="match status" value="1"/>
</dbReference>
<protein>
    <recommendedName>
        <fullName evidence="3">SET domain-containing protein</fullName>
    </recommendedName>
</protein>
<proteinExistence type="predicted"/>
<evidence type="ECO:0008006" key="3">
    <source>
        <dbReference type="Google" id="ProtNLM"/>
    </source>
</evidence>
<gene>
    <name evidence="1" type="ORF">AJ78_03891</name>
</gene>
<dbReference type="GO" id="GO:0005634">
    <property type="term" value="C:nucleus"/>
    <property type="evidence" value="ECO:0007669"/>
    <property type="project" value="TreeGrafter"/>
</dbReference>
<reference evidence="1 2" key="1">
    <citation type="submission" date="2015-07" db="EMBL/GenBank/DDBJ databases">
        <title>Emmonsia species relationships and genome sequence.</title>
        <authorList>
            <consortium name="The Broad Institute Genomics Platform"/>
            <person name="Cuomo C.A."/>
            <person name="Munoz J.F."/>
            <person name="Imamovic A."/>
            <person name="Priest M.E."/>
            <person name="Young S."/>
            <person name="Clay O.K."/>
            <person name="McEwen J.G."/>
        </authorList>
    </citation>
    <scope>NUCLEOTIDE SEQUENCE [LARGE SCALE GENOMIC DNA]</scope>
    <source>
        <strain evidence="1 2">UAMH 9510</strain>
    </source>
</reference>
<dbReference type="GO" id="GO:0016279">
    <property type="term" value="F:protein-lysine N-methyltransferase activity"/>
    <property type="evidence" value="ECO:0007669"/>
    <property type="project" value="TreeGrafter"/>
</dbReference>
<dbReference type="SUPFAM" id="SSF82199">
    <property type="entry name" value="SET domain"/>
    <property type="match status" value="1"/>
</dbReference>
<comment type="caution">
    <text evidence="1">The sequence shown here is derived from an EMBL/GenBank/DDBJ whole genome shotgun (WGS) entry which is preliminary data.</text>
</comment>
<dbReference type="VEuPathDB" id="FungiDB:AJ78_03891"/>
<organism evidence="1 2">
    <name type="scientific">Emergomyces pasteurianus Ep9510</name>
    <dbReference type="NCBI Taxonomy" id="1447872"/>
    <lineage>
        <taxon>Eukaryota</taxon>
        <taxon>Fungi</taxon>
        <taxon>Dikarya</taxon>
        <taxon>Ascomycota</taxon>
        <taxon>Pezizomycotina</taxon>
        <taxon>Eurotiomycetes</taxon>
        <taxon>Eurotiomycetidae</taxon>
        <taxon>Onygenales</taxon>
        <taxon>Ajellomycetaceae</taxon>
        <taxon>Emergomyces</taxon>
    </lineage>
</organism>
<dbReference type="OrthoDB" id="441812at2759"/>
<name>A0A1J9QIB9_9EURO</name>
<dbReference type="InterPro" id="IPR046341">
    <property type="entry name" value="SET_dom_sf"/>
</dbReference>
<dbReference type="STRING" id="1447872.A0A1J9QIB9"/>
<evidence type="ECO:0000313" key="1">
    <source>
        <dbReference type="EMBL" id="OJD15911.1"/>
    </source>
</evidence>
<dbReference type="EMBL" id="LGRN01000132">
    <property type="protein sequence ID" value="OJD15911.1"/>
    <property type="molecule type" value="Genomic_DNA"/>
</dbReference>
<dbReference type="AlphaFoldDB" id="A0A1J9QIB9"/>
<keyword evidence="2" id="KW-1185">Reference proteome</keyword>
<dbReference type="InterPro" id="IPR050600">
    <property type="entry name" value="SETD3_SETD6_MTase"/>
</dbReference>
<dbReference type="Proteomes" id="UP000182235">
    <property type="component" value="Unassembled WGS sequence"/>
</dbReference>
<dbReference type="PANTHER" id="PTHR13271:SF76">
    <property type="entry name" value="SET DOMAIN-CONTAINING PROTEIN 8"/>
    <property type="match status" value="1"/>
</dbReference>
<sequence>MRREYLPIDALAAWARLNSVQFHGVEVTRLLSEDGIDKGSAIVATAKKTTHEFDADAQAEPEILMTIPSDLVLSLELVETCAKADRHLKEVLDAMEDYARTARGAIMIFLLVHISYADPELSLKGHIKMSNAWTEYIKFLPASYPLPTLYTIEERELLHGTSLELAVNSKIASLEREFNQLREATKDIPWCNRDWWNEDTGRLTFEDWKLVDAMYRSRALEFPGKGHSMVPCLDMANHASGDQTGALYETDENGNAVLQLHWGQNLQVGEEVTITYGDEKGAAEMIFSYGFLENNLTSARQLFLDVDIPADDPLRPAKKAVCDDTPGFRLFMPPGSDTTDWESSFVWWCCVNEEDGLDFCVLQSNQGERELKVSWKGANLNPSESLLDLLKKDPMWEVFQLRAVVTLQDRMQSQLSQLRASDAYVQRWLEYVDEKVVRRLVWDTVLKLRALEGELLEAGLRDIEAKKLQLLDTEAIKAYLETQNPGTGIGEDFS</sequence>